<dbReference type="Pfam" id="PF04266">
    <property type="entry name" value="ASCH"/>
    <property type="match status" value="1"/>
</dbReference>
<dbReference type="InterPro" id="IPR009326">
    <property type="entry name" value="DUF984"/>
</dbReference>
<dbReference type="SUPFAM" id="SSF88697">
    <property type="entry name" value="PUA domain-like"/>
    <property type="match status" value="1"/>
</dbReference>
<dbReference type="PANTHER" id="PTHR39203:SF1">
    <property type="entry name" value="CYTOPLASMIC PROTEIN"/>
    <property type="match status" value="1"/>
</dbReference>
<accession>A0ABV2JFH7</accession>
<reference evidence="2 3" key="1">
    <citation type="submission" date="2024-06" db="EMBL/GenBank/DDBJ databases">
        <title>Genomic Encyclopedia of Type Strains, Phase IV (KMG-IV): sequencing the most valuable type-strain genomes for metagenomic binning, comparative biology and taxonomic classification.</title>
        <authorList>
            <person name="Goeker M."/>
        </authorList>
    </citation>
    <scope>NUCLEOTIDE SEQUENCE [LARGE SCALE GENOMIC DNA]</scope>
    <source>
        <strain evidence="2 3">DSM 28302</strain>
    </source>
</reference>
<dbReference type="CDD" id="cd06553">
    <property type="entry name" value="ASCH_Ef3133_like"/>
    <property type="match status" value="1"/>
</dbReference>
<dbReference type="RefSeq" id="WP_354368942.1">
    <property type="nucleotide sequence ID" value="NZ_JBEPLN010000017.1"/>
</dbReference>
<dbReference type="PANTHER" id="PTHR39203">
    <property type="entry name" value="CYTOPLASMIC PROTEIN-RELATED"/>
    <property type="match status" value="1"/>
</dbReference>
<keyword evidence="3" id="KW-1185">Reference proteome</keyword>
<dbReference type="PIRSF" id="PIRSF021320">
    <property type="entry name" value="DUF984"/>
    <property type="match status" value="1"/>
</dbReference>
<dbReference type="SMART" id="SM01022">
    <property type="entry name" value="ASCH"/>
    <property type="match status" value="1"/>
</dbReference>
<name>A0ABV2JFH7_9STRE</name>
<dbReference type="Proteomes" id="UP001549037">
    <property type="component" value="Unassembled WGS sequence"/>
</dbReference>
<sequence length="151" mass="17088">MNAQELWNKYKKINPSIGDDIDAWQFGVQADELAHLVNQGKKTATASAYDLYFLEGEPLPQVGSYDVILDSKDQAVCIIEITSVSLVPFGDVSPEHARKEGEGDLSLSSWRKSHRQFFSPYFKEKGLEFSETSLIVCEEFRKVYPFDTTNV</sequence>
<dbReference type="EMBL" id="JBEPLN010000017">
    <property type="protein sequence ID" value="MET3634529.1"/>
    <property type="molecule type" value="Genomic_DNA"/>
</dbReference>
<feature type="domain" description="ASCH" evidence="1">
    <location>
        <begin position="24"/>
        <end position="144"/>
    </location>
</feature>
<dbReference type="InterPro" id="IPR015947">
    <property type="entry name" value="PUA-like_sf"/>
</dbReference>
<organism evidence="2 3">
    <name type="scientific">Streptococcus porcorum</name>
    <dbReference type="NCBI Taxonomy" id="701526"/>
    <lineage>
        <taxon>Bacteria</taxon>
        <taxon>Bacillati</taxon>
        <taxon>Bacillota</taxon>
        <taxon>Bacilli</taxon>
        <taxon>Lactobacillales</taxon>
        <taxon>Streptococcaceae</taxon>
        <taxon>Streptococcus</taxon>
    </lineage>
</organism>
<dbReference type="Gene3D" id="3.10.400.10">
    <property type="entry name" value="Sulfate adenylyltransferase"/>
    <property type="match status" value="1"/>
</dbReference>
<protein>
    <submittedName>
        <fullName evidence="2">Uncharacterized protein YhfF</fullName>
    </submittedName>
</protein>
<evidence type="ECO:0000313" key="2">
    <source>
        <dbReference type="EMBL" id="MET3634529.1"/>
    </source>
</evidence>
<proteinExistence type="predicted"/>
<gene>
    <name evidence="2" type="ORF">ABID28_001174</name>
</gene>
<comment type="caution">
    <text evidence="2">The sequence shown here is derived from an EMBL/GenBank/DDBJ whole genome shotgun (WGS) entry which is preliminary data.</text>
</comment>
<evidence type="ECO:0000259" key="1">
    <source>
        <dbReference type="SMART" id="SM01022"/>
    </source>
</evidence>
<dbReference type="InterPro" id="IPR007374">
    <property type="entry name" value="ASCH_domain"/>
</dbReference>
<evidence type="ECO:0000313" key="3">
    <source>
        <dbReference type="Proteomes" id="UP001549037"/>
    </source>
</evidence>